<reference evidence="2 3" key="1">
    <citation type="submission" date="2019-11" db="EMBL/GenBank/DDBJ databases">
        <title>Genome analysis of Rhizobacterium cereale a novel genus and species isolated from maize roots in North Spain.</title>
        <authorList>
            <person name="Menendez E."/>
            <person name="Flores-Felix J.D."/>
            <person name="Ramirez-Bahena M.-H."/>
            <person name="Igual J.M."/>
            <person name="Garcia-Fraile P."/>
            <person name="Peix A."/>
            <person name="Velazquez E."/>
        </authorList>
    </citation>
    <scope>NUCLEOTIDE SEQUENCE [LARGE SCALE GENOMIC DNA]</scope>
    <source>
        <strain evidence="2 3">RZME27</strain>
    </source>
</reference>
<protein>
    <submittedName>
        <fullName evidence="2">DUF4381 family protein</fullName>
    </submittedName>
</protein>
<proteinExistence type="predicted"/>
<feature type="transmembrane region" description="Helical" evidence="1">
    <location>
        <begin position="34"/>
        <end position="55"/>
    </location>
</feature>
<keyword evidence="1" id="KW-0472">Membrane</keyword>
<organism evidence="2 3">
    <name type="scientific">Endobacterium cereale</name>
    <dbReference type="NCBI Taxonomy" id="2663029"/>
    <lineage>
        <taxon>Bacteria</taxon>
        <taxon>Pseudomonadati</taxon>
        <taxon>Pseudomonadota</taxon>
        <taxon>Alphaproteobacteria</taxon>
        <taxon>Hyphomicrobiales</taxon>
        <taxon>Rhizobiaceae</taxon>
        <taxon>Endobacterium</taxon>
    </lineage>
</organism>
<evidence type="ECO:0000256" key="1">
    <source>
        <dbReference type="SAM" id="Phobius"/>
    </source>
</evidence>
<name>A0A6A8AGW2_9HYPH</name>
<evidence type="ECO:0000313" key="3">
    <source>
        <dbReference type="Proteomes" id="UP000435138"/>
    </source>
</evidence>
<gene>
    <name evidence="2" type="ORF">GAO09_23585</name>
</gene>
<keyword evidence="3" id="KW-1185">Reference proteome</keyword>
<keyword evidence="1" id="KW-1133">Transmembrane helix</keyword>
<dbReference type="Pfam" id="PF14316">
    <property type="entry name" value="DUF4381"/>
    <property type="match status" value="1"/>
</dbReference>
<comment type="caution">
    <text evidence="2">The sequence shown here is derived from an EMBL/GenBank/DDBJ whole genome shotgun (WGS) entry which is preliminary data.</text>
</comment>
<dbReference type="EMBL" id="WIXI01000050">
    <property type="protein sequence ID" value="MQY49020.1"/>
    <property type="molecule type" value="Genomic_DNA"/>
</dbReference>
<dbReference type="RefSeq" id="WP_153358375.1">
    <property type="nucleotide sequence ID" value="NZ_WIXI01000050.1"/>
</dbReference>
<accession>A0A6A8AGW2</accession>
<dbReference type="Proteomes" id="UP000435138">
    <property type="component" value="Unassembled WGS sequence"/>
</dbReference>
<dbReference type="InterPro" id="IPR025489">
    <property type="entry name" value="DUF4381"/>
</dbReference>
<dbReference type="AlphaFoldDB" id="A0A6A8AGW2"/>
<evidence type="ECO:0000313" key="2">
    <source>
        <dbReference type="EMBL" id="MQY49020.1"/>
    </source>
</evidence>
<keyword evidence="1" id="KW-0812">Transmembrane</keyword>
<sequence length="171" mass="18981">METGPKLDPMIEMALRSLHDIVMPQPVSWMPQTWGWWGLAAMVVLLLLFLSIRAINRYRANAYRRDALQRLTELEDGMAVAVSRGDVLRELAALLKRTALVAWPRAQVAGITGSEWAQFLNQSGGTGQNLALSLADLEYRGDAALVSLSGAEMERVLQAARQWIESHHVST</sequence>